<evidence type="ECO:0000313" key="1">
    <source>
        <dbReference type="EMBL" id="CNE10478.1"/>
    </source>
</evidence>
<sequence length="154" mass="17075">MEQEIKALKAEVQAWAAERGQEHVAIEISRMFFLLNTNTSSVRLTPIENGQGGADWKSINNNRQQLFRWLRGDSKASMRKVLELSPVLKAALPAERRARVNGETVNYLVSIASREFAAAISAVLLDGCDMSQRISGAVAALHAIRPQHHRLTTV</sequence>
<name>A0A0T9KLE3_YERKR</name>
<protein>
    <submittedName>
        <fullName evidence="1">Protein of uncharacterized function (DUF1019)</fullName>
    </submittedName>
</protein>
<proteinExistence type="predicted"/>
<evidence type="ECO:0000313" key="2">
    <source>
        <dbReference type="Proteomes" id="UP000045824"/>
    </source>
</evidence>
<gene>
    <name evidence="1" type="ORF">ERS008491_00436</name>
</gene>
<accession>A0A0T9KLE3</accession>
<dbReference type="InterPro" id="IPR037042">
    <property type="entry name" value="YdaT-like_sf"/>
</dbReference>
<dbReference type="RefSeq" id="WP_050118237.1">
    <property type="nucleotide sequence ID" value="NZ_CABHXL010000032.1"/>
</dbReference>
<dbReference type="Gene3D" id="1.10.3600.10">
    <property type="entry name" value="Putative bacterial toxin ydaT"/>
    <property type="match status" value="1"/>
</dbReference>
<dbReference type="InterPro" id="IPR009364">
    <property type="entry name" value="YdaT-like"/>
</dbReference>
<dbReference type="Proteomes" id="UP000045824">
    <property type="component" value="Unassembled WGS sequence"/>
</dbReference>
<organism evidence="1 2">
    <name type="scientific">Yersinia kristensenii</name>
    <dbReference type="NCBI Taxonomy" id="28152"/>
    <lineage>
        <taxon>Bacteria</taxon>
        <taxon>Pseudomonadati</taxon>
        <taxon>Pseudomonadota</taxon>
        <taxon>Gammaproteobacteria</taxon>
        <taxon>Enterobacterales</taxon>
        <taxon>Yersiniaceae</taxon>
        <taxon>Yersinia</taxon>
    </lineage>
</organism>
<dbReference type="Pfam" id="PF06254">
    <property type="entry name" value="YdaT_toxin"/>
    <property type="match status" value="1"/>
</dbReference>
<reference evidence="1 2" key="1">
    <citation type="submission" date="2015-03" db="EMBL/GenBank/DDBJ databases">
        <authorList>
            <person name="Murphy D."/>
        </authorList>
    </citation>
    <scope>NUCLEOTIDE SEQUENCE [LARGE SCALE GENOMIC DNA]</scope>
    <source>
        <strain evidence="1 2">FCF326</strain>
    </source>
</reference>
<dbReference type="AlphaFoldDB" id="A0A0T9KLE3"/>
<dbReference type="EMBL" id="CPYI01000001">
    <property type="protein sequence ID" value="CNE10478.1"/>
    <property type="molecule type" value="Genomic_DNA"/>
</dbReference>